<evidence type="ECO:0000313" key="2">
    <source>
        <dbReference type="Proteomes" id="UP000606786"/>
    </source>
</evidence>
<keyword evidence="2" id="KW-1185">Reference proteome</keyword>
<gene>
    <name evidence="1" type="ORF">CCAP1982_LOCUS14278</name>
</gene>
<organism evidence="1 2">
    <name type="scientific">Ceratitis capitata</name>
    <name type="common">Mediterranean fruit fly</name>
    <name type="synonym">Tephritis capitata</name>
    <dbReference type="NCBI Taxonomy" id="7213"/>
    <lineage>
        <taxon>Eukaryota</taxon>
        <taxon>Metazoa</taxon>
        <taxon>Ecdysozoa</taxon>
        <taxon>Arthropoda</taxon>
        <taxon>Hexapoda</taxon>
        <taxon>Insecta</taxon>
        <taxon>Pterygota</taxon>
        <taxon>Neoptera</taxon>
        <taxon>Endopterygota</taxon>
        <taxon>Diptera</taxon>
        <taxon>Brachycera</taxon>
        <taxon>Muscomorpha</taxon>
        <taxon>Tephritoidea</taxon>
        <taxon>Tephritidae</taxon>
        <taxon>Ceratitis</taxon>
        <taxon>Ceratitis</taxon>
    </lineage>
</organism>
<sequence>MPRLSDTEMDRVRIINLQWQDWSANEQRKDGPAVTEAAESLSARSLKVVDLYVIVTDDIVTNNIAKDKIVIDDIVTNDIVSHASKVSLLMSSSATNIATG</sequence>
<dbReference type="Proteomes" id="UP000606786">
    <property type="component" value="Unassembled WGS sequence"/>
</dbReference>
<dbReference type="EMBL" id="CAJHJT010000034">
    <property type="protein sequence ID" value="CAD7005940.1"/>
    <property type="molecule type" value="Genomic_DNA"/>
</dbReference>
<evidence type="ECO:0000313" key="1">
    <source>
        <dbReference type="EMBL" id="CAD7005940.1"/>
    </source>
</evidence>
<protein>
    <submittedName>
        <fullName evidence="1">(Mediterranean fruit fly) hypothetical protein</fullName>
    </submittedName>
</protein>
<comment type="caution">
    <text evidence="1">The sequence shown here is derived from an EMBL/GenBank/DDBJ whole genome shotgun (WGS) entry which is preliminary data.</text>
</comment>
<proteinExistence type="predicted"/>
<dbReference type="AlphaFoldDB" id="A0A811V4K4"/>
<name>A0A811V4K4_CERCA</name>
<accession>A0A811V4K4</accession>
<reference evidence="1" key="1">
    <citation type="submission" date="2020-11" db="EMBL/GenBank/DDBJ databases">
        <authorList>
            <person name="Whitehead M."/>
        </authorList>
    </citation>
    <scope>NUCLEOTIDE SEQUENCE</scope>
    <source>
        <strain evidence="1">EGII</strain>
    </source>
</reference>